<dbReference type="Proteomes" id="UP000045842">
    <property type="component" value="Unassembled WGS sequence"/>
</dbReference>
<evidence type="ECO:0000313" key="8">
    <source>
        <dbReference type="Proteomes" id="UP000039021"/>
    </source>
</evidence>
<evidence type="ECO:0000313" key="13">
    <source>
        <dbReference type="Proteomes" id="UP000048600"/>
    </source>
</evidence>
<dbReference type="EMBL" id="CSAJ01001319">
    <property type="protein sequence ID" value="COX86745.1"/>
    <property type="molecule type" value="Genomic_DNA"/>
</dbReference>
<evidence type="ECO:0000313" key="7">
    <source>
        <dbReference type="EMBL" id="COX86745.1"/>
    </source>
</evidence>
<dbReference type="EMBL" id="CSAD01000297">
    <property type="protein sequence ID" value="COV67234.1"/>
    <property type="molecule type" value="Genomic_DNA"/>
</dbReference>
<dbReference type="AlphaFoldDB" id="A0A655FQK2"/>
<dbReference type="Proteomes" id="UP000046680">
    <property type="component" value="Unassembled WGS sequence"/>
</dbReference>
<evidence type="ECO:0000313" key="9">
    <source>
        <dbReference type="Proteomes" id="UP000044938"/>
    </source>
</evidence>
<accession>A0A655FQK2</accession>
<evidence type="ECO:0000313" key="6">
    <source>
        <dbReference type="EMBL" id="COX47067.1"/>
    </source>
</evidence>
<evidence type="ECO:0000313" key="2">
    <source>
        <dbReference type="EMBL" id="CFE39352.1"/>
    </source>
</evidence>
<evidence type="ECO:0000313" key="12">
    <source>
        <dbReference type="Proteomes" id="UP000048289"/>
    </source>
</evidence>
<feature type="region of interest" description="Disordered" evidence="1">
    <location>
        <begin position="1"/>
        <end position="46"/>
    </location>
</feature>
<dbReference type="Proteomes" id="UP000048600">
    <property type="component" value="Unassembled WGS sequence"/>
</dbReference>
<sequence length="46" mass="4895">MVLAAAEAPSAQGEDTTIRASTSRNTSWVTAASMEEPQSITEIAKW</sequence>
<proteinExistence type="predicted"/>
<reference evidence="6" key="2">
    <citation type="submission" date="2015-03" db="EMBL/GenBank/DDBJ databases">
        <authorList>
            <consortium name="Pathogen Informatics"/>
            <person name="Murphy D."/>
        </authorList>
    </citation>
    <scope>NUCLEOTIDE SEQUENCE</scope>
    <source>
        <strain evidence="6">N09902308</strain>
    </source>
</reference>
<dbReference type="EMBL" id="CGCX01001250">
    <property type="protein sequence ID" value="CFR91487.1"/>
    <property type="molecule type" value="Genomic_DNA"/>
</dbReference>
<evidence type="ECO:0000313" key="11">
    <source>
        <dbReference type="Proteomes" id="UP000046680"/>
    </source>
</evidence>
<dbReference type="Proteomes" id="UP000048289">
    <property type="component" value="Unassembled WGS sequence"/>
</dbReference>
<dbReference type="EMBL" id="CSBK01000500">
    <property type="protein sequence ID" value="COX47067.1"/>
    <property type="molecule type" value="Genomic_DNA"/>
</dbReference>
<dbReference type="EMBL" id="CFOE01000188">
    <property type="protein sequence ID" value="CFE39352.1"/>
    <property type="molecule type" value="Genomic_DNA"/>
</dbReference>
<evidence type="ECO:0000256" key="1">
    <source>
        <dbReference type="SAM" id="MobiDB-lite"/>
    </source>
</evidence>
<reference evidence="8 9" key="1">
    <citation type="submission" date="2015-03" db="EMBL/GenBank/DDBJ databases">
        <authorList>
            <consortium name="Pathogen Informatics"/>
        </authorList>
    </citation>
    <scope>NUCLEOTIDE SEQUENCE [LARGE SCALE GENOMIC DNA]</scope>
    <source>
        <strain evidence="3 11">C09601061</strain>
        <strain evidence="4 10">G09801536</strain>
        <strain evidence="2 12">G09901357</strain>
        <strain evidence="7 9">M09401471</strain>
        <strain evidence="8">N09902308</strain>
        <strain evidence="5 13">P00601463</strain>
    </source>
</reference>
<gene>
    <name evidence="3" type="ORF">ERS007657_02919</name>
    <name evidence="4" type="ORF">ERS007679_02255</name>
    <name evidence="2" type="ORF">ERS007681_01732</name>
    <name evidence="7" type="ORF">ERS007720_04962</name>
    <name evidence="6" type="ORF">ERS007739_01342</name>
    <name evidence="5" type="ORF">ERS007741_04404</name>
</gene>
<organism evidence="6 8">
    <name type="scientific">Mycobacterium tuberculosis</name>
    <dbReference type="NCBI Taxonomy" id="1773"/>
    <lineage>
        <taxon>Bacteria</taxon>
        <taxon>Bacillati</taxon>
        <taxon>Actinomycetota</taxon>
        <taxon>Actinomycetes</taxon>
        <taxon>Mycobacteriales</taxon>
        <taxon>Mycobacteriaceae</taxon>
        <taxon>Mycobacterium</taxon>
        <taxon>Mycobacterium tuberculosis complex</taxon>
    </lineage>
</organism>
<evidence type="ECO:0000313" key="10">
    <source>
        <dbReference type="Proteomes" id="UP000045842"/>
    </source>
</evidence>
<evidence type="ECO:0000313" key="3">
    <source>
        <dbReference type="EMBL" id="CFR91487.1"/>
    </source>
</evidence>
<evidence type="ECO:0000313" key="5">
    <source>
        <dbReference type="EMBL" id="COX44684.1"/>
    </source>
</evidence>
<feature type="compositionally biased region" description="Polar residues" evidence="1">
    <location>
        <begin position="13"/>
        <end position="46"/>
    </location>
</feature>
<dbReference type="Proteomes" id="UP000039021">
    <property type="component" value="Unassembled WGS sequence"/>
</dbReference>
<dbReference type="EMBL" id="CHKL01000912">
    <property type="protein sequence ID" value="COX44684.1"/>
    <property type="molecule type" value="Genomic_DNA"/>
</dbReference>
<evidence type="ECO:0000313" key="4">
    <source>
        <dbReference type="EMBL" id="COV67234.1"/>
    </source>
</evidence>
<protein>
    <submittedName>
        <fullName evidence="6">Uncharacterized protein</fullName>
    </submittedName>
</protein>
<name>A0A655FQK2_MYCTX</name>
<dbReference type="Proteomes" id="UP000044938">
    <property type="component" value="Unassembled WGS sequence"/>
</dbReference>